<evidence type="ECO:0000313" key="2">
    <source>
        <dbReference type="EMBL" id="AIS01009.1"/>
    </source>
</evidence>
<dbReference type="PROSITE" id="PS50035">
    <property type="entry name" value="PLD"/>
    <property type="match status" value="1"/>
</dbReference>
<organism evidence="2 3">
    <name type="scientific">Streptomyces glaucescens</name>
    <dbReference type="NCBI Taxonomy" id="1907"/>
    <lineage>
        <taxon>Bacteria</taxon>
        <taxon>Bacillati</taxon>
        <taxon>Actinomycetota</taxon>
        <taxon>Actinomycetes</taxon>
        <taxon>Kitasatosporales</taxon>
        <taxon>Streptomycetaceae</taxon>
        <taxon>Streptomyces</taxon>
    </lineage>
</organism>
<dbReference type="InterPro" id="IPR025202">
    <property type="entry name" value="PLD-like_dom"/>
</dbReference>
<reference evidence="3" key="1">
    <citation type="journal article" date="2015" name="J. Biotechnol.">
        <title>Complete genome sequence of the actinobacterium Streptomyces glaucescens GLA.O (DSM 40922) consisting of a linear chromosome and one linear plasmid.</title>
        <authorList>
            <person name="Ortseifen V."/>
            <person name="Winkler A."/>
            <person name="Albersmeier A."/>
            <person name="Wendler S."/>
            <person name="Puhler A."/>
            <person name="Kalinowski J."/>
            <person name="Ruckert C."/>
        </authorList>
    </citation>
    <scope>NUCLEOTIDE SEQUENCE [LARGE SCALE GENOMIC DNA]</scope>
    <source>
        <strain evidence="3">DSM 40922 / GLA O</strain>
    </source>
</reference>
<dbReference type="Pfam" id="PF13091">
    <property type="entry name" value="PLDc_2"/>
    <property type="match status" value="1"/>
</dbReference>
<dbReference type="STRING" id="1907.SGLAU_25355"/>
<feature type="domain" description="PLD phosphodiesterase" evidence="1">
    <location>
        <begin position="36"/>
        <end position="63"/>
    </location>
</feature>
<gene>
    <name evidence="2" type="ORF">SGLAU_25355</name>
</gene>
<dbReference type="Proteomes" id="UP000029482">
    <property type="component" value="Chromosome"/>
</dbReference>
<evidence type="ECO:0000313" key="3">
    <source>
        <dbReference type="Proteomes" id="UP000029482"/>
    </source>
</evidence>
<dbReference type="GO" id="GO:0006793">
    <property type="term" value="P:phosphorus metabolic process"/>
    <property type="evidence" value="ECO:0007669"/>
    <property type="project" value="UniProtKB-ARBA"/>
</dbReference>
<dbReference type="KEGG" id="sgu:SGLAU_25355"/>
<accession>A0A089XCN3</accession>
<dbReference type="Gene3D" id="3.30.870.10">
    <property type="entry name" value="Endonuclease Chain A"/>
    <property type="match status" value="1"/>
</dbReference>
<evidence type="ECO:0000259" key="1">
    <source>
        <dbReference type="PROSITE" id="PS50035"/>
    </source>
</evidence>
<dbReference type="EMBL" id="CP009438">
    <property type="protein sequence ID" value="AIS01009.1"/>
    <property type="molecule type" value="Genomic_DNA"/>
</dbReference>
<dbReference type="eggNOG" id="COG1112">
    <property type="taxonomic scope" value="Bacteria"/>
</dbReference>
<dbReference type="SUPFAM" id="SSF56024">
    <property type="entry name" value="Phospholipase D/nuclease"/>
    <property type="match status" value="1"/>
</dbReference>
<proteinExistence type="predicted"/>
<dbReference type="AlphaFoldDB" id="A0A089XCN3"/>
<sequence length="145" mass="16826">MRVTVFIRDDTEQLQARPDNQSLIADHRAVVHTVIPVNVMHQKIAVIDEWTVMIGSLNTLSQSWTRQAMVTMRGGHFARKLLEHEHAELFTRPPKCERCGGTSIELHRRTNGTWFWRCYDTIRKTGRNGRSNAWYGDVRVGRGKR</sequence>
<keyword evidence="3" id="KW-1185">Reference proteome</keyword>
<protein>
    <recommendedName>
        <fullName evidence="1">PLD phosphodiesterase domain-containing protein</fullName>
    </recommendedName>
</protein>
<name>A0A089XCN3_STRGA</name>
<dbReference type="GO" id="GO:0003824">
    <property type="term" value="F:catalytic activity"/>
    <property type="evidence" value="ECO:0007669"/>
    <property type="project" value="InterPro"/>
</dbReference>
<dbReference type="InterPro" id="IPR001736">
    <property type="entry name" value="PLipase_D/transphosphatidylase"/>
</dbReference>
<dbReference type="HOGENOM" id="CLU_1785795_0_0_11"/>